<dbReference type="AlphaFoldDB" id="A0A9W8CSI7"/>
<evidence type="ECO:0000313" key="2">
    <source>
        <dbReference type="EMBL" id="KAJ1721872.1"/>
    </source>
</evidence>
<organism evidence="2 3">
    <name type="scientific">Coemansia erecta</name>
    <dbReference type="NCBI Taxonomy" id="147472"/>
    <lineage>
        <taxon>Eukaryota</taxon>
        <taxon>Fungi</taxon>
        <taxon>Fungi incertae sedis</taxon>
        <taxon>Zoopagomycota</taxon>
        <taxon>Kickxellomycotina</taxon>
        <taxon>Kickxellomycetes</taxon>
        <taxon>Kickxellales</taxon>
        <taxon>Kickxellaceae</taxon>
        <taxon>Coemansia</taxon>
    </lineage>
</organism>
<evidence type="ECO:0000256" key="1">
    <source>
        <dbReference type="SAM" id="MobiDB-lite"/>
    </source>
</evidence>
<proteinExistence type="predicted"/>
<evidence type="ECO:0000313" key="3">
    <source>
        <dbReference type="Proteomes" id="UP001149813"/>
    </source>
</evidence>
<feature type="region of interest" description="Disordered" evidence="1">
    <location>
        <begin position="41"/>
        <end position="64"/>
    </location>
</feature>
<name>A0A9W8CSI7_9FUNG</name>
<dbReference type="OrthoDB" id="5687196at2759"/>
<reference evidence="2" key="1">
    <citation type="submission" date="2022-07" db="EMBL/GenBank/DDBJ databases">
        <title>Phylogenomic reconstructions and comparative analyses of Kickxellomycotina fungi.</title>
        <authorList>
            <person name="Reynolds N.K."/>
            <person name="Stajich J.E."/>
            <person name="Barry K."/>
            <person name="Grigoriev I.V."/>
            <person name="Crous P."/>
            <person name="Smith M.E."/>
        </authorList>
    </citation>
    <scope>NUCLEOTIDE SEQUENCE</scope>
    <source>
        <strain evidence="2">NBRC 32514</strain>
    </source>
</reference>
<keyword evidence="3" id="KW-1185">Reference proteome</keyword>
<accession>A0A9W8CSI7</accession>
<comment type="caution">
    <text evidence="2">The sequence shown here is derived from an EMBL/GenBank/DDBJ whole genome shotgun (WGS) entry which is preliminary data.</text>
</comment>
<dbReference type="Proteomes" id="UP001149813">
    <property type="component" value="Unassembled WGS sequence"/>
</dbReference>
<dbReference type="EMBL" id="JANBOJ010000144">
    <property type="protein sequence ID" value="KAJ1721872.1"/>
    <property type="molecule type" value="Genomic_DNA"/>
</dbReference>
<gene>
    <name evidence="2" type="ORF">LPJ53_003652</name>
</gene>
<protein>
    <submittedName>
        <fullName evidence="2">Uncharacterized protein</fullName>
    </submittedName>
</protein>
<sequence length="118" mass="12988">MELMVYRTANQNQGLCVQSQMASDLGFEITAEATEIFNDISSRAMQPSSSPSPEPGQQERTVDTPDYSAINGQLSDIYDSAVLACRQAQASHEAANLLYQDIRHLANLLHVDSNCRLL</sequence>